<dbReference type="Proteomes" id="UP001158961">
    <property type="component" value="Chromosome"/>
</dbReference>
<dbReference type="EMBL" id="OW970315">
    <property type="protein sequence ID" value="CAH6297107.1"/>
    <property type="molecule type" value="Genomic_DNA"/>
</dbReference>
<dbReference type="AlphaFoldDB" id="A0AAN2FD24"/>
<reference evidence="1" key="1">
    <citation type="submission" date="2022-05" db="EMBL/GenBank/DDBJ databases">
        <authorList>
            <person name="Pothier F. J."/>
        </authorList>
    </citation>
    <scope>NUCLEOTIDE SEQUENCE</scope>
    <source>
        <strain evidence="1">DAPP-PG734</strain>
    </source>
</reference>
<name>A0AAN2FD24_ENTAG</name>
<dbReference type="RefSeq" id="WP_031592925.1">
    <property type="nucleotide sequence ID" value="NZ_JBDFNJ010000001.1"/>
</dbReference>
<organism evidence="1 2">
    <name type="scientific">Enterobacter agglomerans</name>
    <name type="common">Erwinia herbicola</name>
    <name type="synonym">Pantoea agglomerans</name>
    <dbReference type="NCBI Taxonomy" id="549"/>
    <lineage>
        <taxon>Bacteria</taxon>
        <taxon>Pseudomonadati</taxon>
        <taxon>Pseudomonadota</taxon>
        <taxon>Gammaproteobacteria</taxon>
        <taxon>Enterobacterales</taxon>
        <taxon>Erwiniaceae</taxon>
        <taxon>Pantoea</taxon>
        <taxon>Pantoea agglomerans group</taxon>
    </lineage>
</organism>
<protein>
    <submittedName>
        <fullName evidence="1">Uncharacterized protein</fullName>
    </submittedName>
</protein>
<evidence type="ECO:0000313" key="1">
    <source>
        <dbReference type="EMBL" id="CAH6297107.1"/>
    </source>
</evidence>
<evidence type="ECO:0000313" key="2">
    <source>
        <dbReference type="Proteomes" id="UP001158961"/>
    </source>
</evidence>
<gene>
    <name evidence="1" type="ORF">DAPPPG734_11835</name>
</gene>
<sequence length="96" mass="11327">MPVLEMNSRTIVYCQKGQLFTAYKPDMHGCFGMFESYNVPTFYWVVKVFSHHAEFIVEKSVIIEGAFRIIDEYERNGSKVRETHSVMFYDLDNLPF</sequence>
<proteinExistence type="predicted"/>
<accession>A0AAN2FD24</accession>